<gene>
    <name evidence="2" type="ORF">AKJ08_3124</name>
</gene>
<evidence type="ECO:0000313" key="2">
    <source>
        <dbReference type="EMBL" id="AKU92737.1"/>
    </source>
</evidence>
<accession>A0A0K1PGW3</accession>
<dbReference type="PATRIC" id="fig|1391653.3.peg.3266"/>
<reference evidence="2 3" key="1">
    <citation type="submission" date="2015-08" db="EMBL/GenBank/DDBJ databases">
        <authorList>
            <person name="Babu N.S."/>
            <person name="Beckwith C.J."/>
            <person name="Beseler K.G."/>
            <person name="Brison A."/>
            <person name="Carone J.V."/>
            <person name="Caskin T.P."/>
            <person name="Diamond M."/>
            <person name="Durham M.E."/>
            <person name="Foxe J.M."/>
            <person name="Go M."/>
            <person name="Henderson B.A."/>
            <person name="Jones I.B."/>
            <person name="McGettigan J.A."/>
            <person name="Micheletti S.J."/>
            <person name="Nasrallah M.E."/>
            <person name="Ortiz D."/>
            <person name="Piller C.R."/>
            <person name="Privatt S.R."/>
            <person name="Schneider S.L."/>
            <person name="Sharp S."/>
            <person name="Smith T.C."/>
            <person name="Stanton J.D."/>
            <person name="Ullery H.E."/>
            <person name="Wilson R.J."/>
            <person name="Serrano M.G."/>
            <person name="Buck G."/>
            <person name="Lee V."/>
            <person name="Wang Y."/>
            <person name="Carvalho R."/>
            <person name="Voegtly L."/>
            <person name="Shi R."/>
            <person name="Duckworth R."/>
            <person name="Johnson A."/>
            <person name="Loviza R."/>
            <person name="Walstead R."/>
            <person name="Shah Z."/>
            <person name="Kiflezghi M."/>
            <person name="Wade K."/>
            <person name="Ball S.L."/>
            <person name="Bradley K.W."/>
            <person name="Asai D.J."/>
            <person name="Bowman C.A."/>
            <person name="Russell D.A."/>
            <person name="Pope W.H."/>
            <person name="Jacobs-Sera D."/>
            <person name="Hendrix R.W."/>
            <person name="Hatfull G.F."/>
        </authorList>
    </citation>
    <scope>NUCLEOTIDE SEQUENCE [LARGE SCALE GENOMIC DNA]</scope>
    <source>
        <strain evidence="2 3">DSM 27710</strain>
    </source>
</reference>
<keyword evidence="1" id="KW-0175">Coiled coil</keyword>
<evidence type="ECO:0000256" key="1">
    <source>
        <dbReference type="SAM" id="Coils"/>
    </source>
</evidence>
<dbReference type="SUPFAM" id="SSF52540">
    <property type="entry name" value="P-loop containing nucleoside triphosphate hydrolases"/>
    <property type="match status" value="1"/>
</dbReference>
<dbReference type="RefSeq" id="WP_050726870.1">
    <property type="nucleotide sequence ID" value="NZ_CP012332.1"/>
</dbReference>
<evidence type="ECO:0008006" key="4">
    <source>
        <dbReference type="Google" id="ProtNLM"/>
    </source>
</evidence>
<proteinExistence type="predicted"/>
<dbReference type="KEGG" id="vin:AKJ08_3124"/>
<feature type="coiled-coil region" evidence="1">
    <location>
        <begin position="74"/>
        <end position="108"/>
    </location>
</feature>
<dbReference type="EMBL" id="CP012332">
    <property type="protein sequence ID" value="AKU92737.1"/>
    <property type="molecule type" value="Genomic_DNA"/>
</dbReference>
<dbReference type="InterPro" id="IPR027417">
    <property type="entry name" value="P-loop_NTPase"/>
</dbReference>
<dbReference type="AlphaFoldDB" id="A0A0K1PGW3"/>
<evidence type="ECO:0000313" key="3">
    <source>
        <dbReference type="Proteomes" id="UP000055590"/>
    </source>
</evidence>
<keyword evidence="3" id="KW-1185">Reference proteome</keyword>
<sequence length="506" mass="56556">MDRLGDLGRLTGTWAVRAREALEASRRLADRLATLEEREATRAAAASRADESAARAASCADEARALRATASALRDALGATRDELLEEIRRSERRSKEAREEREDRAAREKELIERVGAGSATVQERTGRVSEQDAKRRTAELVFRGVAERGLLAFVGVEPERAAEAWSYTDVLQLARRADEATGSIDCSPDARDRARDRVGDAQTDLTRGMRGEIRIQGRQIAGILEYTAIWAGRTQGVLELERNLDADVRSRDELLGKEENEIFEAFLSGETHTHLRNRLREASALVKRMNDQLAARPTSSGMRMRLKWEPGEESPTGTREAIDLLLRANHLLSEADRTALRTFLQQRLAEARENDGAGSLEERMMLVLDYRGWFQFRADFCDAVGTWTRLSRKTHGAGSGGQKAVMLHLPLFAAAAAFFESAAKTSLRLIALDEAFAGIDRPTRGQLMGLLAEFDLDFVMTSFEEWGFFPQLDGIATYHLARERGMRGVYAERFVWDGTEPRRA</sequence>
<dbReference type="Pfam" id="PF13558">
    <property type="entry name" value="SbcC_Walker_B"/>
    <property type="match status" value="1"/>
</dbReference>
<organism evidence="2 3">
    <name type="scientific">Vulgatibacter incomptus</name>
    <dbReference type="NCBI Taxonomy" id="1391653"/>
    <lineage>
        <taxon>Bacteria</taxon>
        <taxon>Pseudomonadati</taxon>
        <taxon>Myxococcota</taxon>
        <taxon>Myxococcia</taxon>
        <taxon>Myxococcales</taxon>
        <taxon>Cystobacterineae</taxon>
        <taxon>Vulgatibacteraceae</taxon>
        <taxon>Vulgatibacter</taxon>
    </lineage>
</organism>
<dbReference type="Proteomes" id="UP000055590">
    <property type="component" value="Chromosome"/>
</dbReference>
<name>A0A0K1PGW3_9BACT</name>
<protein>
    <recommendedName>
        <fullName evidence="4">TIGR02680 family protein</fullName>
    </recommendedName>
</protein>
<dbReference type="STRING" id="1391653.AKJ08_3124"/>
<dbReference type="OrthoDB" id="8527901at2"/>